<evidence type="ECO:0000313" key="3">
    <source>
        <dbReference type="Proteomes" id="UP000003963"/>
    </source>
</evidence>
<evidence type="ECO:0000313" key="2">
    <source>
        <dbReference type="EMBL" id="EFL28019.1"/>
    </source>
</evidence>
<keyword evidence="1" id="KW-1133">Transmembrane helix</keyword>
<sequence>MVFPVAPGNRTVTETSTCLYLADELSYVERMSPRDLEPGPPFTSVGKVDSALAILIIIGIAFGMFWLVSSLASSYIGFFT</sequence>
<accession>D9WP46</accession>
<feature type="transmembrane region" description="Helical" evidence="1">
    <location>
        <begin position="51"/>
        <end position="78"/>
    </location>
</feature>
<dbReference type="HOGENOM" id="CLU_2588239_0_0_11"/>
<organism evidence="2 3">
    <name type="scientific">Streptomyces himastatinicus ATCC 53653</name>
    <dbReference type="NCBI Taxonomy" id="457427"/>
    <lineage>
        <taxon>Bacteria</taxon>
        <taxon>Bacillati</taxon>
        <taxon>Actinomycetota</taxon>
        <taxon>Actinomycetes</taxon>
        <taxon>Kitasatosporales</taxon>
        <taxon>Streptomycetaceae</taxon>
        <taxon>Streptomyces</taxon>
        <taxon>Streptomyces violaceusniger group</taxon>
    </lineage>
</organism>
<reference evidence="2 3" key="1">
    <citation type="submission" date="2009-02" db="EMBL/GenBank/DDBJ databases">
        <title>Annotation of Streptomyces hygroscopicus strain ATCC 53653.</title>
        <authorList>
            <consortium name="The Broad Institute Genome Sequencing Platform"/>
            <consortium name="Broad Institute Microbial Sequencing Center"/>
            <person name="Fischbach M."/>
            <person name="Godfrey P."/>
            <person name="Ward D."/>
            <person name="Young S."/>
            <person name="Zeng Q."/>
            <person name="Koehrsen M."/>
            <person name="Alvarado L."/>
            <person name="Berlin A.M."/>
            <person name="Bochicchio J."/>
            <person name="Borenstein D."/>
            <person name="Chapman S.B."/>
            <person name="Chen Z."/>
            <person name="Engels R."/>
            <person name="Freedman E."/>
            <person name="Gellesch M."/>
            <person name="Goldberg J."/>
            <person name="Griggs A."/>
            <person name="Gujja S."/>
            <person name="Heilman E.R."/>
            <person name="Heiman D.I."/>
            <person name="Hepburn T.A."/>
            <person name="Howarth C."/>
            <person name="Jen D."/>
            <person name="Larson L."/>
            <person name="Lewis B."/>
            <person name="Mehta T."/>
            <person name="Park D."/>
            <person name="Pearson M."/>
            <person name="Richards J."/>
            <person name="Roberts A."/>
            <person name="Saif S."/>
            <person name="Shea T.D."/>
            <person name="Shenoy N."/>
            <person name="Sisk P."/>
            <person name="Stolte C."/>
            <person name="Sykes S.N."/>
            <person name="Thomson T."/>
            <person name="Walk T."/>
            <person name="White J."/>
            <person name="Yandava C."/>
            <person name="Straight P."/>
            <person name="Clardy J."/>
            <person name="Hung D."/>
            <person name="Kolter R."/>
            <person name="Mekalanos J."/>
            <person name="Walker S."/>
            <person name="Walsh C.T."/>
            <person name="Wieland-Brown L.C."/>
            <person name="Haas B."/>
            <person name="Nusbaum C."/>
            <person name="Birren B."/>
        </authorList>
    </citation>
    <scope>NUCLEOTIDE SEQUENCE [LARGE SCALE GENOMIC DNA]</scope>
    <source>
        <strain evidence="2 3">ATCC 53653</strain>
    </source>
</reference>
<proteinExistence type="predicted"/>
<keyword evidence="3" id="KW-1185">Reference proteome</keyword>
<dbReference type="AlphaFoldDB" id="D9WP46"/>
<evidence type="ECO:0000256" key="1">
    <source>
        <dbReference type="SAM" id="Phobius"/>
    </source>
</evidence>
<keyword evidence="1" id="KW-0472">Membrane</keyword>
<dbReference type="EMBL" id="GG657754">
    <property type="protein sequence ID" value="EFL28019.1"/>
    <property type="molecule type" value="Genomic_DNA"/>
</dbReference>
<name>D9WP46_9ACTN</name>
<protein>
    <submittedName>
        <fullName evidence="2">Uncharacterized protein</fullName>
    </submittedName>
</protein>
<keyword evidence="1" id="KW-0812">Transmembrane</keyword>
<gene>
    <name evidence="2" type="ORF">SSOG_07733</name>
</gene>
<dbReference type="Proteomes" id="UP000003963">
    <property type="component" value="Unassembled WGS sequence"/>
</dbReference>